<sequence length="485" mass="54981">MMKRFGRGTNSLFIRSYSLGTKEATQGKYEGRVPLDLTGVLSEPLNSSPEKGNEIASKGKHIPTLEQKEVYRTPFLSFNYTDCLNIALTNQSQSLFTRYEDYIGIKDNQIRDYSNPSKNLLDLMLEYPRRSQLRLTVLQNHFTSTHVSLPSSFQQETVSQLLEASTLGNVQQVIESLDKRLDRYTVANIISGMFDLLLQGDLSRETVRGPVNLLSEYISLQVVEFDLLELESLICQLALYGDTEEVKLIVSSFDKINEPNRTFLSSASQGLKLELFDAYTRGKDFQSAFKVFESLVAVNKSSPPAQSIENYLDLVSATANSIKSNFKNKKFVFNAYSAPVAYSLRLPGVLNERIAVLIMPWLTENEFPWFVNYLRLSPDYGKVVRKFSFSLIETYGKCMGTHSGKSSSDKAISLTAFINQMEIPLDTFDDATKELISKLYAKFKSPLAARLWLDKLHAEPSDECTQEITRLLNEKKKVNFTDSHY</sequence>
<keyword evidence="3 6" id="KW-0810">Translation regulation</keyword>
<reference evidence="7 8" key="1">
    <citation type="submission" date="2018-12" db="EMBL/GenBank/DDBJ databases">
        <authorList>
            <person name="Tiukova I."/>
            <person name="Dainat J."/>
        </authorList>
    </citation>
    <scope>NUCLEOTIDE SEQUENCE [LARGE SCALE GENOMIC DNA]</scope>
</reference>
<protein>
    <recommendedName>
        <fullName evidence="6">ATPase expression protein 1</fullName>
    </recommendedName>
</protein>
<name>A0A448YKD9_BRENA</name>
<evidence type="ECO:0000256" key="1">
    <source>
        <dbReference type="ARBA" id="ARBA00004173"/>
    </source>
</evidence>
<comment type="similarity">
    <text evidence="2 6">Belongs to the AEP1 family.</text>
</comment>
<evidence type="ECO:0000313" key="8">
    <source>
        <dbReference type="Proteomes" id="UP000290900"/>
    </source>
</evidence>
<dbReference type="GO" id="GO:0005739">
    <property type="term" value="C:mitochondrion"/>
    <property type="evidence" value="ECO:0007669"/>
    <property type="project" value="UniProtKB-SubCell"/>
</dbReference>
<dbReference type="Pfam" id="PF17049">
    <property type="entry name" value="AEP1"/>
    <property type="match status" value="1"/>
</dbReference>
<keyword evidence="5 6" id="KW-0496">Mitochondrion</keyword>
<comment type="function">
    <text evidence="6">Required for translation of the mitochondrial OLI1 transcript encoding subunit 9 of mitochondrial ATP synthase.</text>
</comment>
<dbReference type="InParanoid" id="A0A448YKD9"/>
<dbReference type="OrthoDB" id="3991465at2759"/>
<evidence type="ECO:0000256" key="4">
    <source>
        <dbReference type="ARBA" id="ARBA00022946"/>
    </source>
</evidence>
<dbReference type="InterPro" id="IPR031467">
    <property type="entry name" value="Aep1"/>
</dbReference>
<gene>
    <name evidence="7" type="ORF">BRENAR_LOCUS2135</name>
</gene>
<keyword evidence="4 6" id="KW-0809">Transit peptide</keyword>
<evidence type="ECO:0000256" key="6">
    <source>
        <dbReference type="RuleBase" id="RU362136"/>
    </source>
</evidence>
<evidence type="ECO:0000256" key="2">
    <source>
        <dbReference type="ARBA" id="ARBA00008176"/>
    </source>
</evidence>
<dbReference type="GO" id="GO:0045182">
    <property type="term" value="F:translation regulator activity"/>
    <property type="evidence" value="ECO:0007669"/>
    <property type="project" value="InterPro"/>
</dbReference>
<proteinExistence type="inferred from homology"/>
<organism evidence="7 8">
    <name type="scientific">Brettanomyces naardenensis</name>
    <name type="common">Yeast</name>
    <dbReference type="NCBI Taxonomy" id="13370"/>
    <lineage>
        <taxon>Eukaryota</taxon>
        <taxon>Fungi</taxon>
        <taxon>Dikarya</taxon>
        <taxon>Ascomycota</taxon>
        <taxon>Saccharomycotina</taxon>
        <taxon>Pichiomycetes</taxon>
        <taxon>Pichiales</taxon>
        <taxon>Pichiaceae</taxon>
        <taxon>Brettanomyces</taxon>
    </lineage>
</organism>
<evidence type="ECO:0000256" key="3">
    <source>
        <dbReference type="ARBA" id="ARBA00022845"/>
    </source>
</evidence>
<dbReference type="EMBL" id="CAACVR010000012">
    <property type="protein sequence ID" value="VEU21402.1"/>
    <property type="molecule type" value="Genomic_DNA"/>
</dbReference>
<comment type="subcellular location">
    <subcellularLocation>
        <location evidence="1 6">Mitochondrion</location>
    </subcellularLocation>
</comment>
<dbReference type="Proteomes" id="UP000290900">
    <property type="component" value="Unassembled WGS sequence"/>
</dbReference>
<dbReference type="AlphaFoldDB" id="A0A448YKD9"/>
<evidence type="ECO:0000313" key="7">
    <source>
        <dbReference type="EMBL" id="VEU21402.1"/>
    </source>
</evidence>
<accession>A0A448YKD9</accession>
<evidence type="ECO:0000256" key="5">
    <source>
        <dbReference type="ARBA" id="ARBA00023128"/>
    </source>
</evidence>
<keyword evidence="8" id="KW-1185">Reference proteome</keyword>